<dbReference type="RefSeq" id="WP_275028321.1">
    <property type="nucleotide sequence ID" value="NZ_CP118615.1"/>
</dbReference>
<reference evidence="1 2" key="1">
    <citation type="submission" date="2023-02" db="EMBL/GenBank/DDBJ databases">
        <authorList>
            <person name="Mo P."/>
        </authorList>
    </citation>
    <scope>NUCLEOTIDE SEQUENCE [LARGE SCALE GENOMIC DNA]</scope>
    <source>
        <strain evidence="1 2">HUAS 3</strain>
    </source>
</reference>
<protein>
    <submittedName>
        <fullName evidence="1">DUF5988 family protein</fullName>
    </submittedName>
</protein>
<evidence type="ECO:0000313" key="1">
    <source>
        <dbReference type="EMBL" id="WDZ82149.1"/>
    </source>
</evidence>
<name>A0ABY7ZJR0_9ACTN</name>
<dbReference type="InterPro" id="IPR046030">
    <property type="entry name" value="DUF5988"/>
</dbReference>
<dbReference type="EMBL" id="CP118615">
    <property type="protein sequence ID" value="WDZ82149.1"/>
    <property type="molecule type" value="Genomic_DNA"/>
</dbReference>
<organism evidence="1 2">
    <name type="scientific">Micromonospora cathayae</name>
    <dbReference type="NCBI Taxonomy" id="3028804"/>
    <lineage>
        <taxon>Bacteria</taxon>
        <taxon>Bacillati</taxon>
        <taxon>Actinomycetota</taxon>
        <taxon>Actinomycetes</taxon>
        <taxon>Micromonosporales</taxon>
        <taxon>Micromonosporaceae</taxon>
        <taxon>Micromonospora</taxon>
    </lineage>
</organism>
<accession>A0ABY7ZJR0</accession>
<dbReference type="Pfam" id="PF19450">
    <property type="entry name" value="DUF5988"/>
    <property type="match status" value="1"/>
</dbReference>
<dbReference type="Proteomes" id="UP001219605">
    <property type="component" value="Chromosome"/>
</dbReference>
<sequence>MPTDDANAVLSVDAPNTVLRGGPGRAGRTADRLCHTDGTQATLKVRSGNCYDHFREDPDQAAEQDGRTLRVFTWSHRTYVAE</sequence>
<keyword evidence="2" id="KW-1185">Reference proteome</keyword>
<proteinExistence type="predicted"/>
<evidence type="ECO:0000313" key="2">
    <source>
        <dbReference type="Proteomes" id="UP001219605"/>
    </source>
</evidence>
<gene>
    <name evidence="1" type="ORF">PVK37_16710</name>
</gene>